<feature type="region of interest" description="Disordered" evidence="1">
    <location>
        <begin position="1"/>
        <end position="22"/>
    </location>
</feature>
<evidence type="ECO:0000256" key="2">
    <source>
        <dbReference type="SAM" id="Phobius"/>
    </source>
</evidence>
<evidence type="ECO:0000256" key="1">
    <source>
        <dbReference type="SAM" id="MobiDB-lite"/>
    </source>
</evidence>
<keyword evidence="2" id="KW-0812">Transmembrane</keyword>
<accession>A0A438E5T2</accession>
<protein>
    <submittedName>
        <fullName evidence="3">Late embryogenesis abundant protein</fullName>
    </submittedName>
</protein>
<evidence type="ECO:0000313" key="4">
    <source>
        <dbReference type="Proteomes" id="UP000288805"/>
    </source>
</evidence>
<dbReference type="AlphaFoldDB" id="A0A438E5T2"/>
<organism evidence="3 4">
    <name type="scientific">Vitis vinifera</name>
    <name type="common">Grape</name>
    <dbReference type="NCBI Taxonomy" id="29760"/>
    <lineage>
        <taxon>Eukaryota</taxon>
        <taxon>Viridiplantae</taxon>
        <taxon>Streptophyta</taxon>
        <taxon>Embryophyta</taxon>
        <taxon>Tracheophyta</taxon>
        <taxon>Spermatophyta</taxon>
        <taxon>Magnoliopsida</taxon>
        <taxon>eudicotyledons</taxon>
        <taxon>Gunneridae</taxon>
        <taxon>Pentapetalae</taxon>
        <taxon>rosids</taxon>
        <taxon>Vitales</taxon>
        <taxon>Vitaceae</taxon>
        <taxon>Viteae</taxon>
        <taxon>Vitis</taxon>
    </lineage>
</organism>
<dbReference type="InterPro" id="IPR055301">
    <property type="entry name" value="Lea14-like_2"/>
</dbReference>
<reference evidence="3 4" key="1">
    <citation type="journal article" date="2018" name="PLoS Genet.">
        <title>Population sequencing reveals clonal diversity and ancestral inbreeding in the grapevine cultivar Chardonnay.</title>
        <authorList>
            <person name="Roach M.J."/>
            <person name="Johnson D.L."/>
            <person name="Bohlmann J."/>
            <person name="van Vuuren H.J."/>
            <person name="Jones S.J."/>
            <person name="Pretorius I.S."/>
            <person name="Schmidt S.A."/>
            <person name="Borneman A.R."/>
        </authorList>
    </citation>
    <scope>NUCLEOTIDE SEQUENCE [LARGE SCALE GENOMIC DNA]</scope>
    <source>
        <strain evidence="4">cv. Chardonnay</strain>
        <tissue evidence="3">Leaf</tissue>
    </source>
</reference>
<keyword evidence="2" id="KW-0472">Membrane</keyword>
<keyword evidence="2" id="KW-1133">Transmembrane helix</keyword>
<dbReference type="PANTHER" id="PTHR31852">
    <property type="entry name" value="LATE EMBRYOGENESIS ABUNDANT (LEA) HYDROXYPROLINE-RICH GLYCOPROTEIN FAMILY"/>
    <property type="match status" value="1"/>
</dbReference>
<dbReference type="EMBL" id="QGNW01001387">
    <property type="protein sequence ID" value="RVW43111.1"/>
    <property type="molecule type" value="Genomic_DNA"/>
</dbReference>
<name>A0A438E5T2_VITVI</name>
<evidence type="ECO:0000313" key="3">
    <source>
        <dbReference type="EMBL" id="RVW43111.1"/>
    </source>
</evidence>
<dbReference type="Proteomes" id="UP000288805">
    <property type="component" value="Unassembled WGS sequence"/>
</dbReference>
<proteinExistence type="predicted"/>
<feature type="transmembrane region" description="Helical" evidence="2">
    <location>
        <begin position="40"/>
        <end position="63"/>
    </location>
</feature>
<gene>
    <name evidence="3" type="primary">VvCHDh000071_8</name>
    <name evidence="3" type="ORF">CK203_086633</name>
</gene>
<comment type="caution">
    <text evidence="3">The sequence shown here is derived from an EMBL/GenBank/DDBJ whole genome shotgun (WGS) entry which is preliminary data.</text>
</comment>
<sequence>MAEKSLQVYPLAPANGNPRSDQESAYLHSKELKKKKRLKCFAYIVLFAVFQTLVILTFALIVMKIKTPKVRFGTETVQASNLVIGTAASGFNMSLAAKLTVENTNFGHYKFDQTTGTITYEGVKVGEFMIPKARARARSTKKIDIVADVNSNTLNSDHGTGFLTLNSQAKLTGKVILMKVMKKKRSAEMSCSLVIDVNRKVVSSVMFHQSYVVIGGGSALTPTFNFKFSTSTVFCDEQTNQV</sequence>